<dbReference type="GeneID" id="12981478"/>
<dbReference type="Proteomes" id="UP000000542">
    <property type="component" value="Chromosome 3"/>
</dbReference>
<proteinExistence type="predicted"/>
<dbReference type="Pfam" id="PF09756">
    <property type="entry name" value="DDRGK"/>
    <property type="match status" value="1"/>
</dbReference>
<dbReference type="KEGG" id="lma:LMJF_03_0340"/>
<comment type="subcellular location">
    <subcellularLocation>
        <location evidence="1">Membrane</location>
        <topology evidence="1">Single-pass membrane protein</topology>
    </subcellularLocation>
</comment>
<evidence type="ECO:0000256" key="5">
    <source>
        <dbReference type="SAM" id="MobiDB-lite"/>
    </source>
</evidence>
<dbReference type="GO" id="GO:0016020">
    <property type="term" value="C:membrane"/>
    <property type="evidence" value="ECO:0007669"/>
    <property type="project" value="UniProtKB-SubCell"/>
</dbReference>
<protein>
    <recommendedName>
        <fullName evidence="9">DDRGK domain-containing protein 1</fullName>
    </recommendedName>
</protein>
<dbReference type="EMBL" id="FR796399">
    <property type="protein sequence ID" value="CBZ11996.1"/>
    <property type="molecule type" value="Genomic_DNA"/>
</dbReference>
<evidence type="ECO:0000256" key="3">
    <source>
        <dbReference type="ARBA" id="ARBA00022989"/>
    </source>
</evidence>
<gene>
    <name evidence="7" type="ORF">LMJF_03_0340</name>
</gene>
<dbReference type="RefSeq" id="XP_003721710.1">
    <property type="nucleotide sequence ID" value="XM_003721662.1"/>
</dbReference>
<dbReference type="HOGENOM" id="CLU_734569_0_0_1"/>
<organism evidence="7 8">
    <name type="scientific">Leishmania major</name>
    <dbReference type="NCBI Taxonomy" id="5664"/>
    <lineage>
        <taxon>Eukaryota</taxon>
        <taxon>Discoba</taxon>
        <taxon>Euglenozoa</taxon>
        <taxon>Kinetoplastea</taxon>
        <taxon>Metakinetoplastina</taxon>
        <taxon>Trypanosomatida</taxon>
        <taxon>Trypanosomatidae</taxon>
        <taxon>Leishmaniinae</taxon>
        <taxon>Leishmania</taxon>
    </lineage>
</organism>
<dbReference type="InterPro" id="IPR019153">
    <property type="entry name" value="DDRGK_dom-contain"/>
</dbReference>
<dbReference type="VEuPathDB" id="TriTrypDB:LMJFC_030008300"/>
<feature type="compositionally biased region" description="Acidic residues" evidence="5">
    <location>
        <begin position="144"/>
        <end position="154"/>
    </location>
</feature>
<dbReference type="InterPro" id="IPR036388">
    <property type="entry name" value="WH-like_DNA-bd_sf"/>
</dbReference>
<accession>E9ACH9</accession>
<feature type="compositionally biased region" description="Acidic residues" evidence="5">
    <location>
        <begin position="98"/>
        <end position="111"/>
    </location>
</feature>
<dbReference type="AlphaFoldDB" id="E9ACH9"/>
<evidence type="ECO:0000256" key="2">
    <source>
        <dbReference type="ARBA" id="ARBA00022692"/>
    </source>
</evidence>
<dbReference type="Gene3D" id="1.10.10.10">
    <property type="entry name" value="Winged helix-like DNA-binding domain superfamily/Winged helix DNA-binding domain"/>
    <property type="match status" value="1"/>
</dbReference>
<sequence length="377" mass="41758">MVNLQRARTPIHRVGFARPPLHLAIPHPATTTPCAMSAESLVLALVLLALCGAVMLRWISQRHAHDSAVGDKALTHKGRLRLSQNASGSAAGRCGSDDGNDSDQGGVDDDNGGAVGRRRRGAGGVLRRRRPQERGGNARRGGSDGDENSYDGDDAGGIPETDANGVKLTRLQRKKLAKEREREERRQAQEAALEAQRQRMDVNELRDAEAALREEELKAAEEAALQQLRRDKKKAEDEEYAKWVSHIGVEERGELGDEERERQTRMQSFLLDRAAQVQARARRSAAGAKSSPSEEECIHVLILQTAARDLKVSVEELVSTIEQLSQVDKVHGVFDDRGKYVFIAPEQFPLLAQFIRLRGRVSVQEFTRECNRVVMQS</sequence>
<dbReference type="VEuPathDB" id="TriTrypDB:LMJSD75_030008600"/>
<feature type="compositionally biased region" description="Basic residues" evidence="5">
    <location>
        <begin position="116"/>
        <end position="131"/>
    </location>
</feature>
<dbReference type="InParanoid" id="E9ACH9"/>
<keyword evidence="2 6" id="KW-0812">Transmembrane</keyword>
<name>E9ACH9_LEIMA</name>
<dbReference type="GO" id="GO:0044389">
    <property type="term" value="F:ubiquitin-like protein ligase binding"/>
    <property type="evidence" value="ECO:0000318"/>
    <property type="project" value="GO_Central"/>
</dbReference>
<dbReference type="STRING" id="5664.E9ACH9"/>
<evidence type="ECO:0000256" key="4">
    <source>
        <dbReference type="ARBA" id="ARBA00023136"/>
    </source>
</evidence>
<evidence type="ECO:0000313" key="8">
    <source>
        <dbReference type="Proteomes" id="UP000000542"/>
    </source>
</evidence>
<evidence type="ECO:0000256" key="1">
    <source>
        <dbReference type="ARBA" id="ARBA00004167"/>
    </source>
</evidence>
<feature type="region of interest" description="Disordered" evidence="5">
    <location>
        <begin position="80"/>
        <end position="195"/>
    </location>
</feature>
<feature type="compositionally biased region" description="Basic and acidic residues" evidence="5">
    <location>
        <begin position="178"/>
        <end position="188"/>
    </location>
</feature>
<dbReference type="PANTHER" id="PTHR48176:SF1">
    <property type="entry name" value="DDRGK DOMAIN-CONTAINING PROTEIN 1"/>
    <property type="match status" value="1"/>
</dbReference>
<feature type="transmembrane region" description="Helical" evidence="6">
    <location>
        <begin position="41"/>
        <end position="59"/>
    </location>
</feature>
<keyword evidence="8" id="KW-1185">Reference proteome</keyword>
<reference evidence="8" key="1">
    <citation type="journal article" date="2003" name="Nucleic Acids Res.">
        <title>Leishmania major chromosome 3 contains two long convergent polycistronic gene clusters separated by a tRNA gene.</title>
        <authorList>
            <person name="Worthey E.A."/>
            <person name="Martinez-Calvillo S."/>
            <person name="Schnaufer A."/>
            <person name="Aggarwal G."/>
            <person name="Cawthra J."/>
            <person name="Fazelinia G."/>
            <person name="Fong C."/>
            <person name="Fu G."/>
            <person name="Hassebrock M."/>
            <person name="Hixson G."/>
            <person name="Ivens A.C."/>
            <person name="Kiser P."/>
            <person name="Marsolini F."/>
            <person name="Rickel E."/>
            <person name="Salavati R."/>
            <person name="Sisk E."/>
            <person name="Sunkin S.M."/>
            <person name="Stuart K.D."/>
            <person name="Myler P.J."/>
        </authorList>
    </citation>
    <scope>NUCLEOTIDE SEQUENCE [LARGE SCALE GENOMIC DNA]</scope>
    <source>
        <strain evidence="8">MHOM/IL/81/Friedlin</strain>
    </source>
</reference>
<reference evidence="7 8" key="3">
    <citation type="journal article" date="2011" name="Genome Res.">
        <title>Chromosome and gene copy number variation allow major structural change between species and strains of Leishmania.</title>
        <authorList>
            <person name="Rogers M.B."/>
            <person name="Hilley J.D."/>
            <person name="Dickens N.J."/>
            <person name="Wilkes J."/>
            <person name="Bates P.A."/>
            <person name="Depledge D.P."/>
            <person name="Harris D."/>
            <person name="Her Y."/>
            <person name="Herzyk P."/>
            <person name="Imamura H."/>
            <person name="Otto T.D."/>
            <person name="Sanders M."/>
            <person name="Seeger K."/>
            <person name="Dujardin J.C."/>
            <person name="Berriman M."/>
            <person name="Smith D.F."/>
            <person name="Hertz-Fowler C."/>
            <person name="Mottram J.C."/>
        </authorList>
    </citation>
    <scope>NUCLEOTIDE SEQUENCE [LARGE SCALE GENOMIC DNA]</scope>
    <source>
        <strain evidence="8">MHOM/IL/81/Friedlin</strain>
    </source>
</reference>
<dbReference type="OMA" id="EFTRECN"/>
<dbReference type="VEuPathDB" id="TriTrypDB:LMJLV39_030008500"/>
<reference evidence="7 8" key="2">
    <citation type="journal article" date="2005" name="Science">
        <title>The genome of the kinetoplastid parasite, Leishmania major.</title>
        <authorList>
            <person name="Ivens A.C."/>
            <person name="Peacock C.S."/>
            <person name="Worthey E.A."/>
            <person name="Murphy L."/>
            <person name="Aggarwal G."/>
            <person name="Berriman M."/>
            <person name="Sisk E."/>
            <person name="Rajandream M.A."/>
            <person name="Adlem E."/>
            <person name="Aert R."/>
            <person name="Anupama A."/>
            <person name="Apostolou Z."/>
            <person name="Attipoe P."/>
            <person name="Bason N."/>
            <person name="Bauser C."/>
            <person name="Beck A."/>
            <person name="Beverley S.M."/>
            <person name="Bianchettin G."/>
            <person name="Borzym K."/>
            <person name="Bothe G."/>
            <person name="Bruschi C.V."/>
            <person name="Collins M."/>
            <person name="Cadag E."/>
            <person name="Ciarloni L."/>
            <person name="Clayton C."/>
            <person name="Coulson R.M."/>
            <person name="Cronin A."/>
            <person name="Cruz A.K."/>
            <person name="Davies R.M."/>
            <person name="De Gaudenzi J."/>
            <person name="Dobson D.E."/>
            <person name="Duesterhoeft A."/>
            <person name="Fazelina G."/>
            <person name="Fosker N."/>
            <person name="Frasch A.C."/>
            <person name="Fraser A."/>
            <person name="Fuchs M."/>
            <person name="Gabel C."/>
            <person name="Goble A."/>
            <person name="Goffeau A."/>
            <person name="Harris D."/>
            <person name="Hertz-Fowler C."/>
            <person name="Hilbert H."/>
            <person name="Horn D."/>
            <person name="Huang Y."/>
            <person name="Klages S."/>
            <person name="Knights A."/>
            <person name="Kube M."/>
            <person name="Larke N."/>
            <person name="Litvin L."/>
            <person name="Lord A."/>
            <person name="Louie T."/>
            <person name="Marra M."/>
            <person name="Masuy D."/>
            <person name="Matthews K."/>
            <person name="Michaeli S."/>
            <person name="Mottram J.C."/>
            <person name="Muller-Auer S."/>
            <person name="Munden H."/>
            <person name="Nelson S."/>
            <person name="Norbertczak H."/>
            <person name="Oliver K."/>
            <person name="O'neil S."/>
            <person name="Pentony M."/>
            <person name="Pohl T.M."/>
            <person name="Price C."/>
            <person name="Purnelle B."/>
            <person name="Quail M.A."/>
            <person name="Rabbinowitsch E."/>
            <person name="Reinhardt R."/>
            <person name="Rieger M."/>
            <person name="Rinta J."/>
            <person name="Robben J."/>
            <person name="Robertson L."/>
            <person name="Ruiz J.C."/>
            <person name="Rutter S."/>
            <person name="Saunders D."/>
            <person name="Schafer M."/>
            <person name="Schein J."/>
            <person name="Schwartz D.C."/>
            <person name="Seeger K."/>
            <person name="Seyler A."/>
            <person name="Sharp S."/>
            <person name="Shin H."/>
            <person name="Sivam D."/>
            <person name="Squares R."/>
            <person name="Squares S."/>
            <person name="Tosato V."/>
            <person name="Vogt C."/>
            <person name="Volckaert G."/>
            <person name="Wambutt R."/>
            <person name="Warren T."/>
            <person name="Wedler H."/>
            <person name="Woodward J."/>
            <person name="Zhou S."/>
            <person name="Zimmermann W."/>
            <person name="Smith D.F."/>
            <person name="Blackwell J.M."/>
            <person name="Stuart K.D."/>
            <person name="Barrell B."/>
            <person name="Myler P.J."/>
        </authorList>
    </citation>
    <scope>NUCLEOTIDE SEQUENCE [LARGE SCALE GENOMIC DNA]</scope>
    <source>
        <strain evidence="8">MHOM/IL/81/Friedlin</strain>
    </source>
</reference>
<evidence type="ECO:0000256" key="6">
    <source>
        <dbReference type="SAM" id="Phobius"/>
    </source>
</evidence>
<dbReference type="InterPro" id="IPR050899">
    <property type="entry name" value="DDRGK_domain-containing"/>
</dbReference>
<keyword evidence="3 6" id="KW-1133">Transmembrane helix</keyword>
<dbReference type="SMART" id="SM01128">
    <property type="entry name" value="DDRGK"/>
    <property type="match status" value="1"/>
</dbReference>
<keyword evidence="4 6" id="KW-0472">Membrane</keyword>
<dbReference type="eggNOG" id="KOG3054">
    <property type="taxonomic scope" value="Eukaryota"/>
</dbReference>
<dbReference type="InterPro" id="IPR036390">
    <property type="entry name" value="WH_DNA-bd_sf"/>
</dbReference>
<evidence type="ECO:0000313" key="7">
    <source>
        <dbReference type="EMBL" id="CBZ11996.1"/>
    </source>
</evidence>
<dbReference type="PANTHER" id="PTHR48176">
    <property type="entry name" value="DDRGK DOMAIN-CONTAINING PROTEIN 1"/>
    <property type="match status" value="1"/>
</dbReference>
<dbReference type="VEuPathDB" id="TriTrypDB:LmjF.03.0340"/>
<dbReference type="SUPFAM" id="SSF46785">
    <property type="entry name" value="Winged helix' DNA-binding domain"/>
    <property type="match status" value="1"/>
</dbReference>
<evidence type="ECO:0008006" key="9">
    <source>
        <dbReference type="Google" id="ProtNLM"/>
    </source>
</evidence>